<dbReference type="EMBL" id="GBXM01036131">
    <property type="protein sequence ID" value="JAH72446.1"/>
    <property type="molecule type" value="Transcribed_RNA"/>
</dbReference>
<reference evidence="1" key="1">
    <citation type="submission" date="2014-11" db="EMBL/GenBank/DDBJ databases">
        <authorList>
            <person name="Amaro Gonzalez C."/>
        </authorList>
    </citation>
    <scope>NUCLEOTIDE SEQUENCE</scope>
</reference>
<name>A0A0E9V383_ANGAN</name>
<reference evidence="1" key="2">
    <citation type="journal article" date="2015" name="Fish Shellfish Immunol.">
        <title>Early steps in the European eel (Anguilla anguilla)-Vibrio vulnificus interaction in the gills: Role of the RtxA13 toxin.</title>
        <authorList>
            <person name="Callol A."/>
            <person name="Pajuelo D."/>
            <person name="Ebbesson L."/>
            <person name="Teles M."/>
            <person name="MacKenzie S."/>
            <person name="Amaro C."/>
        </authorList>
    </citation>
    <scope>NUCLEOTIDE SEQUENCE</scope>
</reference>
<evidence type="ECO:0000313" key="1">
    <source>
        <dbReference type="EMBL" id="JAH72446.1"/>
    </source>
</evidence>
<proteinExistence type="predicted"/>
<accession>A0A0E9V383</accession>
<organism evidence="1">
    <name type="scientific">Anguilla anguilla</name>
    <name type="common">European freshwater eel</name>
    <name type="synonym">Muraena anguilla</name>
    <dbReference type="NCBI Taxonomy" id="7936"/>
    <lineage>
        <taxon>Eukaryota</taxon>
        <taxon>Metazoa</taxon>
        <taxon>Chordata</taxon>
        <taxon>Craniata</taxon>
        <taxon>Vertebrata</taxon>
        <taxon>Euteleostomi</taxon>
        <taxon>Actinopterygii</taxon>
        <taxon>Neopterygii</taxon>
        <taxon>Teleostei</taxon>
        <taxon>Anguilliformes</taxon>
        <taxon>Anguillidae</taxon>
        <taxon>Anguilla</taxon>
    </lineage>
</organism>
<sequence length="10" mass="1115">MQLAATPKKQ</sequence>
<protein>
    <submittedName>
        <fullName evidence="1">Uncharacterized protein</fullName>
    </submittedName>
</protein>